<sequence length="36" mass="3947">MRADPDTAPRCSPNTHDTSVSCSLRQIGQMTRLGFP</sequence>
<evidence type="ECO:0000256" key="1">
    <source>
        <dbReference type="SAM" id="MobiDB-lite"/>
    </source>
</evidence>
<proteinExistence type="predicted"/>
<name>A0A916LCP8_MYCTX</name>
<feature type="compositionally biased region" description="Polar residues" evidence="1">
    <location>
        <begin position="12"/>
        <end position="21"/>
    </location>
</feature>
<accession>A0A916LCP8</accession>
<protein>
    <submittedName>
        <fullName evidence="2">Uncharacterized protein</fullName>
    </submittedName>
</protein>
<gene>
    <name evidence="2" type="ORF">ERS007739_02951</name>
</gene>
<organism evidence="2 3">
    <name type="scientific">Mycobacterium tuberculosis</name>
    <dbReference type="NCBI Taxonomy" id="1773"/>
    <lineage>
        <taxon>Bacteria</taxon>
        <taxon>Bacillati</taxon>
        <taxon>Actinomycetota</taxon>
        <taxon>Actinomycetes</taxon>
        <taxon>Mycobacteriales</taxon>
        <taxon>Mycobacteriaceae</taxon>
        <taxon>Mycobacterium</taxon>
        <taxon>Mycobacterium tuberculosis complex</taxon>
    </lineage>
</organism>
<evidence type="ECO:0000313" key="2">
    <source>
        <dbReference type="EMBL" id="COY66898.1"/>
    </source>
</evidence>
<dbReference type="AlphaFoldDB" id="A0A916LCP8"/>
<feature type="region of interest" description="Disordered" evidence="1">
    <location>
        <begin position="1"/>
        <end position="21"/>
    </location>
</feature>
<dbReference type="EMBL" id="CSBK01001440">
    <property type="protein sequence ID" value="COY66898.1"/>
    <property type="molecule type" value="Genomic_DNA"/>
</dbReference>
<reference evidence="3" key="1">
    <citation type="submission" date="2015-03" db="EMBL/GenBank/DDBJ databases">
        <authorList>
            <consortium name="Pathogen Informatics"/>
        </authorList>
    </citation>
    <scope>NUCLEOTIDE SEQUENCE [LARGE SCALE GENOMIC DNA]</scope>
    <source>
        <strain evidence="3">N09902308</strain>
    </source>
</reference>
<dbReference type="Proteomes" id="UP000039021">
    <property type="component" value="Unassembled WGS sequence"/>
</dbReference>
<comment type="caution">
    <text evidence="2">The sequence shown here is derived from an EMBL/GenBank/DDBJ whole genome shotgun (WGS) entry which is preliminary data.</text>
</comment>
<evidence type="ECO:0000313" key="3">
    <source>
        <dbReference type="Proteomes" id="UP000039021"/>
    </source>
</evidence>